<dbReference type="PROSITE" id="PS50022">
    <property type="entry name" value="FA58C_3"/>
    <property type="match status" value="1"/>
</dbReference>
<dbReference type="PROSITE" id="PS01286">
    <property type="entry name" value="FA58C_2"/>
    <property type="match status" value="1"/>
</dbReference>
<evidence type="ECO:0000256" key="11">
    <source>
        <dbReference type="ARBA" id="ARBA00023136"/>
    </source>
</evidence>
<dbReference type="EMBL" id="CATQJA010002634">
    <property type="protein sequence ID" value="CAJ0574964.1"/>
    <property type="molecule type" value="Genomic_DNA"/>
</dbReference>
<dbReference type="InterPro" id="IPR011009">
    <property type="entry name" value="Kinase-like_dom_sf"/>
</dbReference>
<dbReference type="GO" id="GO:0048680">
    <property type="term" value="P:positive regulation of axon regeneration"/>
    <property type="evidence" value="ECO:0007669"/>
    <property type="project" value="UniProtKB-ARBA"/>
</dbReference>
<dbReference type="PANTHER" id="PTHR24416:SF489">
    <property type="entry name" value="PROTEIN KINASE DOMAIN-CONTAINING PROTEIN"/>
    <property type="match status" value="1"/>
</dbReference>
<dbReference type="GO" id="GO:0004714">
    <property type="term" value="F:transmembrane receptor protein tyrosine kinase activity"/>
    <property type="evidence" value="ECO:0007669"/>
    <property type="project" value="TreeGrafter"/>
</dbReference>
<feature type="domain" description="F5/8 type C" evidence="20">
    <location>
        <begin position="1"/>
        <end position="150"/>
    </location>
</feature>
<proteinExistence type="inferred from homology"/>
<keyword evidence="13" id="KW-0675">Receptor</keyword>
<feature type="transmembrane region" description="Helical" evidence="18">
    <location>
        <begin position="348"/>
        <end position="371"/>
    </location>
</feature>
<dbReference type="GO" id="GO:0030424">
    <property type="term" value="C:axon"/>
    <property type="evidence" value="ECO:0007669"/>
    <property type="project" value="UniProtKB-SubCell"/>
</dbReference>
<comment type="caution">
    <text evidence="21">The sequence shown here is derived from an EMBL/GenBank/DDBJ whole genome shotgun (WGS) entry which is preliminary data.</text>
</comment>
<keyword evidence="5 18" id="KW-0812">Transmembrane</keyword>
<dbReference type="Gene3D" id="2.60.120.260">
    <property type="entry name" value="Galactose-binding domain-like"/>
    <property type="match status" value="1"/>
</dbReference>
<evidence type="ECO:0000256" key="17">
    <source>
        <dbReference type="SAM" id="MobiDB-lite"/>
    </source>
</evidence>
<gene>
    <name evidence="21" type="ORF">MSPICULIGERA_LOCUS13284</name>
</gene>
<comment type="similarity">
    <text evidence="16">Belongs to the protein kinase superfamily. Tyr protein kinase family. Insulin receptor subfamily.</text>
</comment>
<keyword evidence="15" id="KW-0966">Cell projection</keyword>
<evidence type="ECO:0000256" key="18">
    <source>
        <dbReference type="SAM" id="Phobius"/>
    </source>
</evidence>
<dbReference type="Pfam" id="PF07714">
    <property type="entry name" value="PK_Tyr_Ser-Thr"/>
    <property type="match status" value="1"/>
</dbReference>
<feature type="region of interest" description="Disordered" evidence="17">
    <location>
        <begin position="424"/>
        <end position="452"/>
    </location>
</feature>
<keyword evidence="12" id="KW-1015">Disulfide bond</keyword>
<dbReference type="GO" id="GO:0008045">
    <property type="term" value="P:motor neuron axon guidance"/>
    <property type="evidence" value="ECO:0007669"/>
    <property type="project" value="UniProtKB-ARBA"/>
</dbReference>
<dbReference type="CDD" id="cd00057">
    <property type="entry name" value="FA58C"/>
    <property type="match status" value="1"/>
</dbReference>
<dbReference type="GO" id="GO:0043204">
    <property type="term" value="C:perikaryon"/>
    <property type="evidence" value="ECO:0007669"/>
    <property type="project" value="UniProtKB-SubCell"/>
</dbReference>
<dbReference type="GO" id="GO:0043235">
    <property type="term" value="C:receptor complex"/>
    <property type="evidence" value="ECO:0007669"/>
    <property type="project" value="TreeGrafter"/>
</dbReference>
<evidence type="ECO:0000256" key="5">
    <source>
        <dbReference type="ARBA" id="ARBA00022692"/>
    </source>
</evidence>
<dbReference type="SUPFAM" id="SSF56112">
    <property type="entry name" value="Protein kinase-like (PK-like)"/>
    <property type="match status" value="1"/>
</dbReference>
<keyword evidence="22" id="KW-1185">Reference proteome</keyword>
<dbReference type="SUPFAM" id="SSF49785">
    <property type="entry name" value="Galactose-binding domain-like"/>
    <property type="match status" value="1"/>
</dbReference>
<protein>
    <submittedName>
        <fullName evidence="21">Uncharacterized protein</fullName>
    </submittedName>
</protein>
<dbReference type="InterPro" id="IPR000421">
    <property type="entry name" value="FA58C"/>
</dbReference>
<sequence>MESGAITDAQITASSSFDEQSVGPQNARIRSEKASGAWCPKSQIHGTNYEFIQINLNQTHVLTGVETQGRYGNGTGKEFATNFMIDYLREGAQWIRYRNRSGHELLDGNKDTMTALLTKLDPPIIASRIRLVPTSKQMRTMCMRLELFGCPNYDGLMFYTQHPEGSRIGFLDFRDRNFEQVEPTGDVKRGLGTLADGKIGTRSPYEDTPDNTTWIGWNKEQTGGEIKLHFDFDTVRNFSSVEFHAFGEKMDQIAVMFSQDGVIFPDSSTIMSVDQAVNKSMRIFQIRIPLHKRPGKALKVNIKFLTEWFFLSEINFNSILYNLPNGIQEIPVEIEETTVTPEVNLGGLLYAALALIAFLILICCFCSILFLRRRKPREKEPLDIYEGDSRAAMIVTTMGNGRTYPSHSYINQLNSMFSGEKTVSTSLSSKSNSSTKSAKTDAPSWQDFHFPPPPPKGVQVNGTEGHYADPSHTLPLLPSMPRPTTLQKTASTLHKSPKKHKMYVDDSLHYATSNIFTTYGFDAIQKVNNNDLEIGADLGEGKFTLVRECRTPYFARAAHKCAKDRGNIHARKALLDELRTLSNLSNPRLVKLLAMDEDAGMILELAELGDVRTLLKSNRKIGLDNLLTICIDAARGLEYLEQMQIIHGHFTPGNVLIDGNLRAKISAPRGQNHHAQLRYSAPESIVMNIWSSKSDMWSFAVTTWEIVQFGEHLPYEGFNNAELVENAQRVLSRDKETLHLVPPETIPRVFQEALKKAFRPDPENRPTFSELTPRLASFYEF</sequence>
<evidence type="ECO:0000256" key="10">
    <source>
        <dbReference type="ARBA" id="ARBA00022989"/>
    </source>
</evidence>
<evidence type="ECO:0000256" key="3">
    <source>
        <dbReference type="ARBA" id="ARBA00004489"/>
    </source>
</evidence>
<dbReference type="GO" id="GO:0005886">
    <property type="term" value="C:plasma membrane"/>
    <property type="evidence" value="ECO:0007669"/>
    <property type="project" value="UniProtKB-SubCell"/>
</dbReference>
<dbReference type="FunFam" id="2.60.120.260:FF:000007">
    <property type="entry name" value="Discoidin domain receptor tyrosine kinase 1"/>
    <property type="match status" value="1"/>
</dbReference>
<dbReference type="InterPro" id="IPR008979">
    <property type="entry name" value="Galactose-bd-like_sf"/>
</dbReference>
<dbReference type="Proteomes" id="UP001177023">
    <property type="component" value="Unassembled WGS sequence"/>
</dbReference>
<keyword evidence="9" id="KW-0524">Neurogenesis</keyword>
<feature type="compositionally biased region" description="Low complexity" evidence="17">
    <location>
        <begin position="424"/>
        <end position="437"/>
    </location>
</feature>
<dbReference type="InterPro" id="IPR048525">
    <property type="entry name" value="DDR1-2_DS-like"/>
</dbReference>
<evidence type="ECO:0000256" key="16">
    <source>
        <dbReference type="ARBA" id="ARBA00061639"/>
    </source>
</evidence>
<dbReference type="InterPro" id="IPR001245">
    <property type="entry name" value="Ser-Thr/Tyr_kinase_cat_dom"/>
</dbReference>
<dbReference type="PROSITE" id="PS01285">
    <property type="entry name" value="FA58C_1"/>
    <property type="match status" value="1"/>
</dbReference>
<keyword evidence="11 18" id="KW-0472">Membrane</keyword>
<evidence type="ECO:0000256" key="6">
    <source>
        <dbReference type="ARBA" id="ARBA00022729"/>
    </source>
</evidence>
<keyword evidence="6" id="KW-0732">Signal</keyword>
<accession>A0AA36G3X8</accession>
<feature type="region of interest" description="Disordered" evidence="17">
    <location>
        <begin position="1"/>
        <end position="34"/>
    </location>
</feature>
<keyword evidence="4" id="KW-1003">Cell membrane</keyword>
<dbReference type="GO" id="GO:0005524">
    <property type="term" value="F:ATP binding"/>
    <property type="evidence" value="ECO:0007669"/>
    <property type="project" value="UniProtKB-KW"/>
</dbReference>
<dbReference type="InterPro" id="IPR050122">
    <property type="entry name" value="RTK"/>
</dbReference>
<evidence type="ECO:0000256" key="4">
    <source>
        <dbReference type="ARBA" id="ARBA00022475"/>
    </source>
</evidence>
<feature type="compositionally biased region" description="Polar residues" evidence="17">
    <location>
        <begin position="9"/>
        <end position="24"/>
    </location>
</feature>
<dbReference type="SMART" id="SM00231">
    <property type="entry name" value="FA58C"/>
    <property type="match status" value="1"/>
</dbReference>
<evidence type="ECO:0000313" key="21">
    <source>
        <dbReference type="EMBL" id="CAJ0574964.1"/>
    </source>
</evidence>
<evidence type="ECO:0000256" key="15">
    <source>
        <dbReference type="ARBA" id="ARBA00023273"/>
    </source>
</evidence>
<dbReference type="Pfam" id="PF00754">
    <property type="entry name" value="F5_F8_type_C"/>
    <property type="match status" value="1"/>
</dbReference>
<dbReference type="PANTHER" id="PTHR24416">
    <property type="entry name" value="TYROSINE-PROTEIN KINASE RECEPTOR"/>
    <property type="match status" value="1"/>
</dbReference>
<evidence type="ECO:0000256" key="1">
    <source>
        <dbReference type="ARBA" id="ARBA00004251"/>
    </source>
</evidence>
<keyword evidence="14" id="KW-0325">Glycoprotein</keyword>
<dbReference type="PROSITE" id="PS50011">
    <property type="entry name" value="PROTEIN_KINASE_DOM"/>
    <property type="match status" value="1"/>
</dbReference>
<evidence type="ECO:0000256" key="13">
    <source>
        <dbReference type="ARBA" id="ARBA00023170"/>
    </source>
</evidence>
<name>A0AA36G3X8_9BILA</name>
<keyword evidence="10 18" id="KW-1133">Transmembrane helix</keyword>
<evidence type="ECO:0000256" key="12">
    <source>
        <dbReference type="ARBA" id="ARBA00023157"/>
    </source>
</evidence>
<dbReference type="Gene3D" id="2.60.120.1190">
    <property type="match status" value="1"/>
</dbReference>
<dbReference type="GO" id="GO:0007169">
    <property type="term" value="P:cell surface receptor protein tyrosine kinase signaling pathway"/>
    <property type="evidence" value="ECO:0007669"/>
    <property type="project" value="TreeGrafter"/>
</dbReference>
<evidence type="ECO:0000259" key="20">
    <source>
        <dbReference type="PROSITE" id="PS50022"/>
    </source>
</evidence>
<evidence type="ECO:0000256" key="8">
    <source>
        <dbReference type="ARBA" id="ARBA00022840"/>
    </source>
</evidence>
<evidence type="ECO:0000256" key="14">
    <source>
        <dbReference type="ARBA" id="ARBA00023180"/>
    </source>
</evidence>
<dbReference type="Pfam" id="PF21114">
    <property type="entry name" value="DDR1-2_DS-like"/>
    <property type="match status" value="1"/>
</dbReference>
<evidence type="ECO:0000256" key="2">
    <source>
        <dbReference type="ARBA" id="ARBA00004484"/>
    </source>
</evidence>
<organism evidence="21 22">
    <name type="scientific">Mesorhabditis spiculigera</name>
    <dbReference type="NCBI Taxonomy" id="96644"/>
    <lineage>
        <taxon>Eukaryota</taxon>
        <taxon>Metazoa</taxon>
        <taxon>Ecdysozoa</taxon>
        <taxon>Nematoda</taxon>
        <taxon>Chromadorea</taxon>
        <taxon>Rhabditida</taxon>
        <taxon>Rhabditina</taxon>
        <taxon>Rhabditomorpha</taxon>
        <taxon>Rhabditoidea</taxon>
        <taxon>Rhabditidae</taxon>
        <taxon>Mesorhabditinae</taxon>
        <taxon>Mesorhabditis</taxon>
    </lineage>
</organism>
<dbReference type="InterPro" id="IPR000719">
    <property type="entry name" value="Prot_kinase_dom"/>
</dbReference>
<dbReference type="Gene3D" id="1.10.510.10">
    <property type="entry name" value="Transferase(Phosphotransferase) domain 1"/>
    <property type="match status" value="1"/>
</dbReference>
<evidence type="ECO:0000259" key="19">
    <source>
        <dbReference type="PROSITE" id="PS50011"/>
    </source>
</evidence>
<feature type="domain" description="Protein kinase" evidence="19">
    <location>
        <begin position="532"/>
        <end position="781"/>
    </location>
</feature>
<keyword evidence="7" id="KW-0547">Nucleotide-binding</keyword>
<keyword evidence="8" id="KW-0067">ATP-binding</keyword>
<reference evidence="21" key="1">
    <citation type="submission" date="2023-06" db="EMBL/GenBank/DDBJ databases">
        <authorList>
            <person name="Delattre M."/>
        </authorList>
    </citation>
    <scope>NUCLEOTIDE SEQUENCE</scope>
    <source>
        <strain evidence="21">AF72</strain>
    </source>
</reference>
<evidence type="ECO:0000256" key="9">
    <source>
        <dbReference type="ARBA" id="ARBA00022902"/>
    </source>
</evidence>
<evidence type="ECO:0000313" key="22">
    <source>
        <dbReference type="Proteomes" id="UP001177023"/>
    </source>
</evidence>
<feature type="non-terminal residue" evidence="21">
    <location>
        <position position="781"/>
    </location>
</feature>
<comment type="subcellular location">
    <subcellularLocation>
        <location evidence="1">Cell membrane</location>
        <topology evidence="1">Single-pass type I membrane protein</topology>
    </subcellularLocation>
    <subcellularLocation>
        <location evidence="3">Cell projection</location>
        <location evidence="3">Axon</location>
    </subcellularLocation>
    <subcellularLocation>
        <location evidence="2">Perikaryon</location>
    </subcellularLocation>
</comment>
<evidence type="ECO:0000256" key="7">
    <source>
        <dbReference type="ARBA" id="ARBA00022741"/>
    </source>
</evidence>
<dbReference type="AlphaFoldDB" id="A0AA36G3X8"/>